<keyword evidence="4" id="KW-0227">DNA damage</keyword>
<sequence>MVWKLGALKNASADLSADARSYCFTAPGAYKIGRKDCAVCIATDKTVSRVHAEFVVLPLPPGGTKCEAIVRDLSKFGTFLNKGAGGGRARPVLELPGKEAPVKDGDEITFGTGSSTFRATYEHFFFCVSASQARNVISKANTAFGKVFLKKVELKSGVIIQGARCVEKWDEECTHLLVEDGSSVTEMVLMAASQQKPVVSLKWLENVASSGGPVQEIPKCSSYTPTLKFELDEDDGSDVKVVQPGSRLSTYEGIAFLATSLHKYYCNKNLSSIVTAAGGTLQLISKKKVQDSKQQQILIVPHFVEAEEDFAGFQHLQRIREKSLILGILSGCKDISAFYVQQSPAESQSTDATVDLQDSDDDSDSVAETPPKNIKERVKQPEVIKRETSPPVSRTKAKGKTVALESSAESPTAQKCVGSSPKAVTSESMKDEGNGEPSKLESLERDTAPLARSKATFTAKSVKEKEDYGEAIDKEYGEVRYVVGLVVQEPQNERPEVSGINFKNFRRVGAVPGNSFHAFVPFASEAYRETSYFDDIEEEIKQEKKRAAEEELADELFELDNTLRKRRPSTKATTSTTTKRRRT</sequence>
<protein>
    <recommendedName>
        <fullName evidence="9">FHA domain-containing protein</fullName>
    </recommendedName>
</protein>
<dbReference type="Pfam" id="PF00498">
    <property type="entry name" value="FHA"/>
    <property type="match status" value="1"/>
</dbReference>
<accession>D8S3C6</accession>
<feature type="domain" description="FHA" evidence="9">
    <location>
        <begin position="30"/>
        <end position="81"/>
    </location>
</feature>
<dbReference type="Gramene" id="EFJ21238">
    <property type="protein sequence ID" value="EFJ21238"/>
    <property type="gene ID" value="SELMODRAFT_443665"/>
</dbReference>
<evidence type="ECO:0000259" key="9">
    <source>
        <dbReference type="PROSITE" id="PS50006"/>
    </source>
</evidence>
<dbReference type="InParanoid" id="D8S3C6"/>
<dbReference type="HOGENOM" id="CLU_036857_0_0_1"/>
<comment type="similarity">
    <text evidence="7">Belongs to the Nibrin family.</text>
</comment>
<keyword evidence="11" id="KW-1185">Reference proteome</keyword>
<evidence type="ECO:0000256" key="7">
    <source>
        <dbReference type="ARBA" id="ARBA00044757"/>
    </source>
</evidence>
<keyword evidence="3" id="KW-0158">Chromosome</keyword>
<dbReference type="InterPro" id="IPR036420">
    <property type="entry name" value="BRCT_dom_sf"/>
</dbReference>
<dbReference type="FunCoup" id="D8S3C6">
    <property type="interactions" value="957"/>
</dbReference>
<evidence type="ECO:0000313" key="11">
    <source>
        <dbReference type="Proteomes" id="UP000001514"/>
    </source>
</evidence>
<dbReference type="Gene3D" id="3.40.50.10190">
    <property type="entry name" value="BRCT domain"/>
    <property type="match status" value="1"/>
</dbReference>
<dbReference type="InterPro" id="IPR000253">
    <property type="entry name" value="FHA_dom"/>
</dbReference>
<organism evidence="11">
    <name type="scientific">Selaginella moellendorffii</name>
    <name type="common">Spikemoss</name>
    <dbReference type="NCBI Taxonomy" id="88036"/>
    <lineage>
        <taxon>Eukaryota</taxon>
        <taxon>Viridiplantae</taxon>
        <taxon>Streptophyta</taxon>
        <taxon>Embryophyta</taxon>
        <taxon>Tracheophyta</taxon>
        <taxon>Lycopodiopsida</taxon>
        <taxon>Selaginellales</taxon>
        <taxon>Selaginellaceae</taxon>
        <taxon>Selaginella</taxon>
    </lineage>
</organism>
<dbReference type="GO" id="GO:0007095">
    <property type="term" value="P:mitotic G2 DNA damage checkpoint signaling"/>
    <property type="evidence" value="ECO:0000318"/>
    <property type="project" value="GO_Central"/>
</dbReference>
<feature type="compositionally biased region" description="Basic and acidic residues" evidence="8">
    <location>
        <begin position="428"/>
        <end position="447"/>
    </location>
</feature>
<evidence type="ECO:0000313" key="10">
    <source>
        <dbReference type="EMBL" id="EFJ21238.1"/>
    </source>
</evidence>
<dbReference type="CDD" id="cd22667">
    <property type="entry name" value="FHA_NBN"/>
    <property type="match status" value="1"/>
</dbReference>
<dbReference type="Gene3D" id="2.60.200.20">
    <property type="match status" value="1"/>
</dbReference>
<dbReference type="GO" id="GO:0000724">
    <property type="term" value="P:double-strand break repair via homologous recombination"/>
    <property type="evidence" value="ECO:0000318"/>
    <property type="project" value="GO_Central"/>
</dbReference>
<feature type="region of interest" description="Disordered" evidence="8">
    <location>
        <begin position="559"/>
        <end position="583"/>
    </location>
</feature>
<feature type="region of interest" description="Disordered" evidence="8">
    <location>
        <begin position="346"/>
        <end position="452"/>
    </location>
</feature>
<keyword evidence="6" id="KW-0539">Nucleus</keyword>
<dbReference type="EMBL" id="GL377600">
    <property type="protein sequence ID" value="EFJ21238.1"/>
    <property type="molecule type" value="Genomic_DNA"/>
</dbReference>
<dbReference type="InterPro" id="IPR008984">
    <property type="entry name" value="SMAD_FHA_dom_sf"/>
</dbReference>
<dbReference type="KEGG" id="smo:SELMODRAFT_443665"/>
<feature type="compositionally biased region" description="Basic and acidic residues" evidence="8">
    <location>
        <begin position="373"/>
        <end position="388"/>
    </location>
</feature>
<dbReference type="STRING" id="88036.D8S3C6"/>
<dbReference type="PANTHER" id="PTHR12162:SF0">
    <property type="entry name" value="NIBRIN"/>
    <property type="match status" value="1"/>
</dbReference>
<dbReference type="GO" id="GO:0030870">
    <property type="term" value="C:Mre11 complex"/>
    <property type="evidence" value="ECO:0000318"/>
    <property type="project" value="GO_Central"/>
</dbReference>
<evidence type="ECO:0000256" key="8">
    <source>
        <dbReference type="SAM" id="MobiDB-lite"/>
    </source>
</evidence>
<dbReference type="Proteomes" id="UP000001514">
    <property type="component" value="Unassembled WGS sequence"/>
</dbReference>
<evidence type="ECO:0000256" key="2">
    <source>
        <dbReference type="ARBA" id="ARBA00004286"/>
    </source>
</evidence>
<comment type="subcellular location">
    <subcellularLocation>
        <location evidence="2">Chromosome</location>
    </subcellularLocation>
    <subcellularLocation>
        <location evidence="1">Nucleus</location>
    </subcellularLocation>
</comment>
<dbReference type="InterPro" id="IPR040227">
    <property type="entry name" value="Nibrin-rel"/>
</dbReference>
<dbReference type="PROSITE" id="PS50006">
    <property type="entry name" value="FHA_DOMAIN"/>
    <property type="match status" value="1"/>
</dbReference>
<dbReference type="PANTHER" id="PTHR12162">
    <property type="entry name" value="NIBRIN-RELATED"/>
    <property type="match status" value="1"/>
</dbReference>
<dbReference type="SMART" id="SM00240">
    <property type="entry name" value="FHA"/>
    <property type="match status" value="1"/>
</dbReference>
<evidence type="ECO:0000256" key="1">
    <source>
        <dbReference type="ARBA" id="ARBA00004123"/>
    </source>
</evidence>
<evidence type="ECO:0000256" key="6">
    <source>
        <dbReference type="ARBA" id="ARBA00023242"/>
    </source>
</evidence>
<dbReference type="GO" id="GO:0003684">
    <property type="term" value="F:damaged DNA binding"/>
    <property type="evidence" value="ECO:0000318"/>
    <property type="project" value="GO_Central"/>
</dbReference>
<dbReference type="OMA" id="QHHILHM"/>
<gene>
    <name evidence="10" type="ORF">SELMODRAFT_443665</name>
</gene>
<dbReference type="AlphaFoldDB" id="D8S3C6"/>
<reference evidence="10 11" key="1">
    <citation type="journal article" date="2011" name="Science">
        <title>The Selaginella genome identifies genetic changes associated with the evolution of vascular plants.</title>
        <authorList>
            <person name="Banks J.A."/>
            <person name="Nishiyama T."/>
            <person name="Hasebe M."/>
            <person name="Bowman J.L."/>
            <person name="Gribskov M."/>
            <person name="dePamphilis C."/>
            <person name="Albert V.A."/>
            <person name="Aono N."/>
            <person name="Aoyama T."/>
            <person name="Ambrose B.A."/>
            <person name="Ashton N.W."/>
            <person name="Axtell M.J."/>
            <person name="Barker E."/>
            <person name="Barker M.S."/>
            <person name="Bennetzen J.L."/>
            <person name="Bonawitz N.D."/>
            <person name="Chapple C."/>
            <person name="Cheng C."/>
            <person name="Correa L.G."/>
            <person name="Dacre M."/>
            <person name="DeBarry J."/>
            <person name="Dreyer I."/>
            <person name="Elias M."/>
            <person name="Engstrom E.M."/>
            <person name="Estelle M."/>
            <person name="Feng L."/>
            <person name="Finet C."/>
            <person name="Floyd S.K."/>
            <person name="Frommer W.B."/>
            <person name="Fujita T."/>
            <person name="Gramzow L."/>
            <person name="Gutensohn M."/>
            <person name="Harholt J."/>
            <person name="Hattori M."/>
            <person name="Heyl A."/>
            <person name="Hirai T."/>
            <person name="Hiwatashi Y."/>
            <person name="Ishikawa M."/>
            <person name="Iwata M."/>
            <person name="Karol K.G."/>
            <person name="Koehler B."/>
            <person name="Kolukisaoglu U."/>
            <person name="Kubo M."/>
            <person name="Kurata T."/>
            <person name="Lalonde S."/>
            <person name="Li K."/>
            <person name="Li Y."/>
            <person name="Litt A."/>
            <person name="Lyons E."/>
            <person name="Manning G."/>
            <person name="Maruyama T."/>
            <person name="Michael T.P."/>
            <person name="Mikami K."/>
            <person name="Miyazaki S."/>
            <person name="Morinaga S."/>
            <person name="Murata T."/>
            <person name="Mueller-Roeber B."/>
            <person name="Nelson D.R."/>
            <person name="Obara M."/>
            <person name="Oguri Y."/>
            <person name="Olmstead R.G."/>
            <person name="Onodera N."/>
            <person name="Petersen B.L."/>
            <person name="Pils B."/>
            <person name="Prigge M."/>
            <person name="Rensing S.A."/>
            <person name="Riano-Pachon D.M."/>
            <person name="Roberts A.W."/>
            <person name="Sato Y."/>
            <person name="Scheller H.V."/>
            <person name="Schulz B."/>
            <person name="Schulz C."/>
            <person name="Shakirov E.V."/>
            <person name="Shibagaki N."/>
            <person name="Shinohara N."/>
            <person name="Shippen D.E."/>
            <person name="Soerensen I."/>
            <person name="Sotooka R."/>
            <person name="Sugimoto N."/>
            <person name="Sugita M."/>
            <person name="Sumikawa N."/>
            <person name="Tanurdzic M."/>
            <person name="Theissen G."/>
            <person name="Ulvskov P."/>
            <person name="Wakazuki S."/>
            <person name="Weng J.K."/>
            <person name="Willats W.W."/>
            <person name="Wipf D."/>
            <person name="Wolf P.G."/>
            <person name="Yang L."/>
            <person name="Zimmer A.D."/>
            <person name="Zhu Q."/>
            <person name="Mitros T."/>
            <person name="Hellsten U."/>
            <person name="Loque D."/>
            <person name="Otillar R."/>
            <person name="Salamov A."/>
            <person name="Schmutz J."/>
            <person name="Shapiro H."/>
            <person name="Lindquist E."/>
            <person name="Lucas S."/>
            <person name="Rokhsar D."/>
            <person name="Grigoriev I.V."/>
        </authorList>
    </citation>
    <scope>NUCLEOTIDE SEQUENCE [LARGE SCALE GENOMIC DNA]</scope>
</reference>
<dbReference type="eggNOG" id="ENOG502QQ7Y">
    <property type="taxonomic scope" value="Eukaryota"/>
</dbReference>
<proteinExistence type="inferred from homology"/>
<keyword evidence="5" id="KW-0234">DNA repair</keyword>
<name>D8S3C6_SELML</name>
<dbReference type="GO" id="GO:0005694">
    <property type="term" value="C:chromosome"/>
    <property type="evidence" value="ECO:0007669"/>
    <property type="project" value="UniProtKB-SubCell"/>
</dbReference>
<dbReference type="SUPFAM" id="SSF49879">
    <property type="entry name" value="SMAD/FHA domain"/>
    <property type="match status" value="1"/>
</dbReference>
<dbReference type="SUPFAM" id="SSF52113">
    <property type="entry name" value="BRCT domain"/>
    <property type="match status" value="1"/>
</dbReference>
<evidence type="ECO:0000256" key="3">
    <source>
        <dbReference type="ARBA" id="ARBA00022454"/>
    </source>
</evidence>
<evidence type="ECO:0000256" key="4">
    <source>
        <dbReference type="ARBA" id="ARBA00022763"/>
    </source>
</evidence>
<evidence type="ECO:0000256" key="5">
    <source>
        <dbReference type="ARBA" id="ARBA00023204"/>
    </source>
</evidence>